<keyword evidence="15" id="KW-1185">Reference proteome</keyword>
<evidence type="ECO:0000256" key="3">
    <source>
        <dbReference type="ARBA" id="ARBA00022670"/>
    </source>
</evidence>
<evidence type="ECO:0000256" key="9">
    <source>
        <dbReference type="ARBA" id="ARBA00023136"/>
    </source>
</evidence>
<evidence type="ECO:0000256" key="10">
    <source>
        <dbReference type="ARBA" id="ARBA00023180"/>
    </source>
</evidence>
<keyword evidence="2" id="KW-0031">Aminopeptidase</keyword>
<proteinExistence type="predicted"/>
<evidence type="ECO:0000256" key="11">
    <source>
        <dbReference type="ARBA" id="ARBA00037847"/>
    </source>
</evidence>
<evidence type="ECO:0000259" key="12">
    <source>
        <dbReference type="Pfam" id="PF00326"/>
    </source>
</evidence>
<dbReference type="GO" id="GO:0008239">
    <property type="term" value="F:dipeptidyl-peptidase activity"/>
    <property type="evidence" value="ECO:0007669"/>
    <property type="project" value="TreeGrafter"/>
</dbReference>
<dbReference type="SUPFAM" id="SSF53474">
    <property type="entry name" value="alpha/beta-Hydrolases"/>
    <property type="match status" value="1"/>
</dbReference>
<dbReference type="InterPro" id="IPR050278">
    <property type="entry name" value="Serine_Prot_S9B/DPPIV"/>
</dbReference>
<dbReference type="PANTHER" id="PTHR11731:SF200">
    <property type="entry name" value="DIPEPTIDYL PEPTIDASE 10, ISOFORM B"/>
    <property type="match status" value="1"/>
</dbReference>
<dbReference type="EMBL" id="QKKF02022824">
    <property type="protein sequence ID" value="RZF38000.1"/>
    <property type="molecule type" value="Genomic_DNA"/>
</dbReference>
<keyword evidence="8" id="KW-1133">Transmembrane helix</keyword>
<keyword evidence="5" id="KW-0378">Hydrolase</keyword>
<keyword evidence="4" id="KW-0812">Transmembrane</keyword>
<feature type="domain" description="Dipeptidylpeptidase IV N-terminal" evidence="13">
    <location>
        <begin position="94"/>
        <end position="453"/>
    </location>
</feature>
<keyword evidence="6" id="KW-0720">Serine protease</keyword>
<dbReference type="SUPFAM" id="SSF82171">
    <property type="entry name" value="DPP6 N-terminal domain-like"/>
    <property type="match status" value="1"/>
</dbReference>
<comment type="caution">
    <text evidence="14">The sequence shown here is derived from an EMBL/GenBank/DDBJ whole genome shotgun (WGS) entry which is preliminary data.</text>
</comment>
<evidence type="ECO:0000313" key="14">
    <source>
        <dbReference type="EMBL" id="RZF38000.1"/>
    </source>
</evidence>
<evidence type="ECO:0000256" key="6">
    <source>
        <dbReference type="ARBA" id="ARBA00022825"/>
    </source>
</evidence>
<evidence type="ECO:0000256" key="7">
    <source>
        <dbReference type="ARBA" id="ARBA00022968"/>
    </source>
</evidence>
<dbReference type="GO" id="GO:0006508">
    <property type="term" value="P:proteolysis"/>
    <property type="evidence" value="ECO:0007669"/>
    <property type="project" value="UniProtKB-KW"/>
</dbReference>
<evidence type="ECO:0000313" key="15">
    <source>
        <dbReference type="Proteomes" id="UP000291343"/>
    </source>
</evidence>
<organism evidence="14 15">
    <name type="scientific">Laodelphax striatellus</name>
    <name type="common">Small brown planthopper</name>
    <name type="synonym">Delphax striatella</name>
    <dbReference type="NCBI Taxonomy" id="195883"/>
    <lineage>
        <taxon>Eukaryota</taxon>
        <taxon>Metazoa</taxon>
        <taxon>Ecdysozoa</taxon>
        <taxon>Arthropoda</taxon>
        <taxon>Hexapoda</taxon>
        <taxon>Insecta</taxon>
        <taxon>Pterygota</taxon>
        <taxon>Neoptera</taxon>
        <taxon>Paraneoptera</taxon>
        <taxon>Hemiptera</taxon>
        <taxon>Auchenorrhyncha</taxon>
        <taxon>Fulgoroidea</taxon>
        <taxon>Delphacidae</taxon>
        <taxon>Criomorphinae</taxon>
        <taxon>Laodelphax</taxon>
    </lineage>
</organism>
<dbReference type="GO" id="GO:0004177">
    <property type="term" value="F:aminopeptidase activity"/>
    <property type="evidence" value="ECO:0007669"/>
    <property type="project" value="UniProtKB-KW"/>
</dbReference>
<keyword evidence="10" id="KW-0325">Glycoprotein</keyword>
<dbReference type="OrthoDB" id="16520at2759"/>
<dbReference type="GO" id="GO:0012505">
    <property type="term" value="C:endomembrane system"/>
    <property type="evidence" value="ECO:0007669"/>
    <property type="project" value="UniProtKB-SubCell"/>
</dbReference>
<comment type="subcellular location">
    <subcellularLocation>
        <location evidence="11">Endomembrane system</location>
        <topology evidence="11">Single-pass membrane protein</topology>
    </subcellularLocation>
    <subcellularLocation>
        <location evidence="1">Membrane</location>
        <topology evidence="1">Single-pass type II membrane protein</topology>
    </subcellularLocation>
</comment>
<dbReference type="Pfam" id="PF00930">
    <property type="entry name" value="DPPIV_N"/>
    <property type="match status" value="1"/>
</dbReference>
<evidence type="ECO:0008006" key="16">
    <source>
        <dbReference type="Google" id="ProtNLM"/>
    </source>
</evidence>
<evidence type="ECO:0000259" key="13">
    <source>
        <dbReference type="Pfam" id="PF00930"/>
    </source>
</evidence>
<evidence type="ECO:0000256" key="1">
    <source>
        <dbReference type="ARBA" id="ARBA00004606"/>
    </source>
</evidence>
<dbReference type="Pfam" id="PF00326">
    <property type="entry name" value="Peptidase_S9"/>
    <property type="match status" value="1"/>
</dbReference>
<dbReference type="Proteomes" id="UP000291343">
    <property type="component" value="Unassembled WGS sequence"/>
</dbReference>
<dbReference type="AlphaFoldDB" id="A0A482WY77"/>
<dbReference type="PANTHER" id="PTHR11731">
    <property type="entry name" value="PROTEASE FAMILY S9B,C DIPEPTIDYL-PEPTIDASE IV-RELATED"/>
    <property type="match status" value="1"/>
</dbReference>
<dbReference type="InParanoid" id="A0A482WY77"/>
<keyword evidence="3" id="KW-0645">Protease</keyword>
<keyword evidence="7" id="KW-0735">Signal-anchor</keyword>
<dbReference type="InterPro" id="IPR029058">
    <property type="entry name" value="AB_hydrolase_fold"/>
</dbReference>
<dbReference type="SMR" id="A0A482WY77"/>
<reference evidence="14 15" key="1">
    <citation type="journal article" date="2017" name="Gigascience">
        <title>Genome sequence of the small brown planthopper, Laodelphax striatellus.</title>
        <authorList>
            <person name="Zhu J."/>
            <person name="Jiang F."/>
            <person name="Wang X."/>
            <person name="Yang P."/>
            <person name="Bao Y."/>
            <person name="Zhao W."/>
            <person name="Wang W."/>
            <person name="Lu H."/>
            <person name="Wang Q."/>
            <person name="Cui N."/>
            <person name="Li J."/>
            <person name="Chen X."/>
            <person name="Luo L."/>
            <person name="Yu J."/>
            <person name="Kang L."/>
            <person name="Cui F."/>
        </authorList>
    </citation>
    <scope>NUCLEOTIDE SEQUENCE [LARGE SCALE GENOMIC DNA]</scope>
    <source>
        <strain evidence="14">Lst14</strain>
    </source>
</reference>
<accession>A0A482WY77</accession>
<sequence length="757" mass="85785">MKWPTMYLTVWVVLSTFLLIRGKRLLKREELIDSPYGGKGYDGFWVSDTQVAYIDKNTSLMVTLDVITKEKGIYGDGNYSNFYQKVWDVFTFSDDGKWVLIPHDCQRKISYSHSYYCNTTIIDRVTRIHHHVADGNYTQLVRMAPKTNAVVYVMDNDIYYLESPTCTDAVRLTTTGKPGVIFNGVCDWVYEDEIYQKARAFYFSTDGTKLVYLSLNDFNVSVAHYPEYGYKSSTATYQYVKDRTIRIPKAGTPIPKASVHVIDLVTKKEIVIDGLQAPVDLVTEDNIVVQLTFADEKNVVAAWTNRIQNIVVTVMCDVTTLKCQKVLETKQPDGWIDYPTYFFKNSTFFAIVLPQPQGSAGTYQHLTVVSNGIQKALTSGLRVVDSIVDYDVKRSLIYYLATNLTNPESNHLYVVPDDGSAPEKCLSCNICGTVTVELSINKSNYMLTCKGPGLGAVYVYSNTGTFIMELMNNTETEKKLQEIILPDVYNFEMSLADGVSKGSVRFIMPPGIDVKKKYPLLLHYGFLAPDTMSNTDVYNPPDFDSYLATAMNIIVAQFDVRGSSRRGDKYKFANYKKLGGVDVDDYFFLTKELMKKYSYIDSQRIGVYGFGYGGFISSMILARDTDKIFTCGIATSPVSNFIYRDAFIAEQYLALPEDNVEGYNYTDLTQLYEKFRGKKFLLFGSTHGTFNMYQQTAALARSLQMHNVPFQFQSLIDENVPDLGWMTKNTAYCYYNSVMIFLSRSFGLSLPWNGTST</sequence>
<feature type="domain" description="Peptidase S9 prolyl oligopeptidase catalytic" evidence="12">
    <location>
        <begin position="545"/>
        <end position="746"/>
    </location>
</feature>
<dbReference type="Gene3D" id="2.140.10.30">
    <property type="entry name" value="Dipeptidylpeptidase IV, N-terminal domain"/>
    <property type="match status" value="1"/>
</dbReference>
<evidence type="ECO:0000256" key="4">
    <source>
        <dbReference type="ARBA" id="ARBA00022692"/>
    </source>
</evidence>
<dbReference type="Gene3D" id="3.40.50.1820">
    <property type="entry name" value="alpha/beta hydrolase"/>
    <property type="match status" value="1"/>
</dbReference>
<evidence type="ECO:0000256" key="8">
    <source>
        <dbReference type="ARBA" id="ARBA00022989"/>
    </source>
</evidence>
<dbReference type="InterPro" id="IPR001375">
    <property type="entry name" value="Peptidase_S9_cat"/>
</dbReference>
<keyword evidence="9" id="KW-0472">Membrane</keyword>
<dbReference type="STRING" id="195883.A0A482WY77"/>
<dbReference type="GO" id="GO:0005886">
    <property type="term" value="C:plasma membrane"/>
    <property type="evidence" value="ECO:0007669"/>
    <property type="project" value="TreeGrafter"/>
</dbReference>
<evidence type="ECO:0000256" key="2">
    <source>
        <dbReference type="ARBA" id="ARBA00022438"/>
    </source>
</evidence>
<dbReference type="InterPro" id="IPR002469">
    <property type="entry name" value="Peptidase_S9B_N"/>
</dbReference>
<protein>
    <recommendedName>
        <fullName evidence="16">Peptidase S9 prolyl oligopeptidase catalytic domain-containing protein</fullName>
    </recommendedName>
</protein>
<gene>
    <name evidence="14" type="ORF">LSTR_LSTR006399</name>
</gene>
<name>A0A482WY77_LAOST</name>
<evidence type="ECO:0000256" key="5">
    <source>
        <dbReference type="ARBA" id="ARBA00022801"/>
    </source>
</evidence>
<dbReference type="GO" id="GO:0008236">
    <property type="term" value="F:serine-type peptidase activity"/>
    <property type="evidence" value="ECO:0007669"/>
    <property type="project" value="UniProtKB-KW"/>
</dbReference>